<feature type="transmembrane region" description="Helical" evidence="1">
    <location>
        <begin position="116"/>
        <end position="137"/>
    </location>
</feature>
<protein>
    <submittedName>
        <fullName evidence="2">Uncharacterized protein</fullName>
    </submittedName>
</protein>
<dbReference type="RefSeq" id="WP_204003877.1">
    <property type="nucleotide sequence ID" value="NZ_BOPG01000050.1"/>
</dbReference>
<proteinExistence type="predicted"/>
<keyword evidence="3" id="KW-1185">Reference proteome</keyword>
<evidence type="ECO:0000313" key="3">
    <source>
        <dbReference type="Proteomes" id="UP000612585"/>
    </source>
</evidence>
<keyword evidence="1" id="KW-0472">Membrane</keyword>
<feature type="transmembrane region" description="Helical" evidence="1">
    <location>
        <begin position="71"/>
        <end position="96"/>
    </location>
</feature>
<evidence type="ECO:0000313" key="2">
    <source>
        <dbReference type="EMBL" id="GIJ60076.1"/>
    </source>
</evidence>
<feature type="transmembrane region" description="Helical" evidence="1">
    <location>
        <begin position="45"/>
        <end position="65"/>
    </location>
</feature>
<dbReference type="Proteomes" id="UP000612585">
    <property type="component" value="Unassembled WGS sequence"/>
</dbReference>
<dbReference type="AlphaFoldDB" id="A0A8J3Z9W9"/>
<evidence type="ECO:0000256" key="1">
    <source>
        <dbReference type="SAM" id="Phobius"/>
    </source>
</evidence>
<name>A0A8J3Z9W9_9ACTN</name>
<accession>A0A8J3Z9W9</accession>
<comment type="caution">
    <text evidence="2">The sequence shown here is derived from an EMBL/GenBank/DDBJ whole genome shotgun (WGS) entry which is preliminary data.</text>
</comment>
<dbReference type="EMBL" id="BOPG01000050">
    <property type="protein sequence ID" value="GIJ60076.1"/>
    <property type="molecule type" value="Genomic_DNA"/>
</dbReference>
<organism evidence="2 3">
    <name type="scientific">Virgisporangium aurantiacum</name>
    <dbReference type="NCBI Taxonomy" id="175570"/>
    <lineage>
        <taxon>Bacteria</taxon>
        <taxon>Bacillati</taxon>
        <taxon>Actinomycetota</taxon>
        <taxon>Actinomycetes</taxon>
        <taxon>Micromonosporales</taxon>
        <taxon>Micromonosporaceae</taxon>
        <taxon>Virgisporangium</taxon>
    </lineage>
</organism>
<keyword evidence="1" id="KW-0812">Transmembrane</keyword>
<gene>
    <name evidence="2" type="ORF">Vau01_075920</name>
</gene>
<keyword evidence="1" id="KW-1133">Transmembrane helix</keyword>
<sequence length="382" mass="40793">MFDLILIASIVGGAAVIVAAMLWAYPRLGRRARAKGYRGPLLPVLFVLLNFVVFAVFVVSAILLVEDLPDAAIAPVSLAAIFATLAAATGIGAGVVRFLPERSVRRAGRRVIRTPYVGLGWLVLVVAFGLAITIFWTGTSVTAGLQLTMAGLMLSSMCFWAARRSRQPSLADVEAADERPPVLYLRNFEDDQRLLVWLPALPDDVGVSGSVLENVVRGATMDEFLRPEIVAHLGPLVALGDPTDYLPARGAAREYLADDDWEKRAAELMRTAGCIVAIPGTSEGLRWEFEHIVDDGLQHKLFVLTPPAARGPRARMLHATNRVGGAPPPVPWTAFAAMAAATGLGMVEDPGPGAIVGFDRIGVASVIARGAETALDYVRELA</sequence>
<reference evidence="2" key="1">
    <citation type="submission" date="2021-01" db="EMBL/GenBank/DDBJ databases">
        <title>Whole genome shotgun sequence of Virgisporangium aurantiacum NBRC 16421.</title>
        <authorList>
            <person name="Komaki H."/>
            <person name="Tamura T."/>
        </authorList>
    </citation>
    <scope>NUCLEOTIDE SEQUENCE</scope>
    <source>
        <strain evidence="2">NBRC 16421</strain>
    </source>
</reference>
<feature type="transmembrane region" description="Helical" evidence="1">
    <location>
        <begin position="6"/>
        <end position="25"/>
    </location>
</feature>